<dbReference type="Gene3D" id="2.30.110.10">
    <property type="entry name" value="Electron Transport, Fmn-binding Protein, Chain A"/>
    <property type="match status" value="2"/>
</dbReference>
<protein>
    <recommendedName>
        <fullName evidence="6">pyridoxal 5'-phosphate synthase</fullName>
        <ecNumber evidence="6">1.4.3.5</ecNumber>
    </recommendedName>
</protein>
<feature type="domain" description="Pyridoxamine 5'-phosphate oxidase N-terminal" evidence="10">
    <location>
        <begin position="73"/>
        <end position="139"/>
    </location>
</feature>
<dbReference type="SUPFAM" id="SSF50475">
    <property type="entry name" value="FMN-binding split barrel"/>
    <property type="match status" value="1"/>
</dbReference>
<comment type="cofactor">
    <cofactor evidence="1">
        <name>FMN</name>
        <dbReference type="ChEBI" id="CHEBI:58210"/>
    </cofactor>
</comment>
<evidence type="ECO:0000256" key="6">
    <source>
        <dbReference type="ARBA" id="ARBA00012801"/>
    </source>
</evidence>
<dbReference type="PIRSF" id="PIRSF000190">
    <property type="entry name" value="Pyd_amn-ph_oxd"/>
    <property type="match status" value="1"/>
</dbReference>
<accession>A0ABQ9FD19</accession>
<evidence type="ECO:0000256" key="7">
    <source>
        <dbReference type="ARBA" id="ARBA00022630"/>
    </source>
</evidence>
<evidence type="ECO:0000259" key="10">
    <source>
        <dbReference type="Pfam" id="PF01243"/>
    </source>
</evidence>
<keyword evidence="7" id="KW-0285">Flavoprotein</keyword>
<comment type="function">
    <text evidence="2">Catalyzes the oxidation of either pyridoxine 5'-phosphate (PNP) or pyridoxamine 5'-phosphate (PMP) into pyridoxal 5'-phosphate (PLP).</text>
</comment>
<dbReference type="InterPro" id="IPR012349">
    <property type="entry name" value="Split_barrel_FMN-bd"/>
</dbReference>
<dbReference type="InterPro" id="IPR019740">
    <property type="entry name" value="Pyridox_Oxase_CS"/>
</dbReference>
<dbReference type="InterPro" id="IPR000659">
    <property type="entry name" value="Pyridox_Oxase"/>
</dbReference>
<keyword evidence="8" id="KW-0288">FMN</keyword>
<evidence type="ECO:0000256" key="8">
    <source>
        <dbReference type="ARBA" id="ARBA00022643"/>
    </source>
</evidence>
<evidence type="ECO:0000259" key="11">
    <source>
        <dbReference type="Pfam" id="PF10590"/>
    </source>
</evidence>
<comment type="caution">
    <text evidence="12">The sequence shown here is derived from an EMBL/GenBank/DDBJ whole genome shotgun (WGS) entry which is preliminary data.</text>
</comment>
<dbReference type="PANTHER" id="PTHR10851:SF0">
    <property type="entry name" value="PYRIDOXINE-5'-PHOSPHATE OXIDASE"/>
    <property type="match status" value="1"/>
</dbReference>
<evidence type="ECO:0000256" key="2">
    <source>
        <dbReference type="ARBA" id="ARBA00003691"/>
    </source>
</evidence>
<evidence type="ECO:0000256" key="3">
    <source>
        <dbReference type="ARBA" id="ARBA00004738"/>
    </source>
</evidence>
<dbReference type="EC" id="1.4.3.5" evidence="6"/>
<evidence type="ECO:0000256" key="4">
    <source>
        <dbReference type="ARBA" id="ARBA00005037"/>
    </source>
</evidence>
<evidence type="ECO:0000256" key="1">
    <source>
        <dbReference type="ARBA" id="ARBA00001917"/>
    </source>
</evidence>
<keyword evidence="13" id="KW-1185">Reference proteome</keyword>
<dbReference type="PROSITE" id="PS01064">
    <property type="entry name" value="PYRIDOX_OXIDASE"/>
    <property type="match status" value="1"/>
</dbReference>
<comment type="pathway">
    <text evidence="3">Cofactor metabolism; pyridoxal 5'-phosphate salvage; pyridoxal 5'-phosphate from pyridoxamine 5'-phosphate: step 1/1.</text>
</comment>
<comment type="pathway">
    <text evidence="4">Cofactor metabolism; pyridoxal 5'-phosphate salvage; pyridoxal 5'-phosphate from pyridoxine 5'-phosphate: step 1/1.</text>
</comment>
<evidence type="ECO:0000256" key="5">
    <source>
        <dbReference type="ARBA" id="ARBA00007301"/>
    </source>
</evidence>
<comment type="similarity">
    <text evidence="5">Belongs to the pyridoxamine 5'-phosphate oxidase family.</text>
</comment>
<dbReference type="InterPro" id="IPR019576">
    <property type="entry name" value="Pyridoxamine_oxidase_dimer_C"/>
</dbReference>
<dbReference type="InterPro" id="IPR011576">
    <property type="entry name" value="Pyridox_Oxase_N"/>
</dbReference>
<proteinExistence type="inferred from homology"/>
<keyword evidence="9" id="KW-0560">Oxidoreductase</keyword>
<name>A0ABQ9FD19_TEGGR</name>
<evidence type="ECO:0000313" key="12">
    <source>
        <dbReference type="EMBL" id="KAJ8314126.1"/>
    </source>
</evidence>
<feature type="domain" description="Pyridoxine 5'-phosphate oxidase dimerisation C-terminal" evidence="11">
    <location>
        <begin position="161"/>
        <end position="215"/>
    </location>
</feature>
<dbReference type="PANTHER" id="PTHR10851">
    <property type="entry name" value="PYRIDOXINE-5-PHOSPHATE OXIDASE"/>
    <property type="match status" value="1"/>
</dbReference>
<dbReference type="Pfam" id="PF10590">
    <property type="entry name" value="PNP_phzG_C"/>
    <property type="match status" value="1"/>
</dbReference>
<gene>
    <name evidence="12" type="ORF">KUTeg_008687</name>
</gene>
<sequence>MASFVLSQFKTACVRLRLPFIHLRCRMADVADMRTPYRSSSDTFDVEDLVSRNPFKQFESWFDEACHTPDIVEANAMALATSTKNGLPAVRMVLLKGFDMQGFKFFTNYESRKSSELQENPRCCLMFYWDPLKRSVLSTRYAELEEEFKDPEKIIPKPDYWGGYRVIPDSFEFWQGQTNRLHDRIKFRKMKDGEILKKNITHEGEDGWVFERLSP</sequence>
<dbReference type="EMBL" id="JARBDR010000342">
    <property type="protein sequence ID" value="KAJ8314126.1"/>
    <property type="molecule type" value="Genomic_DNA"/>
</dbReference>
<organism evidence="12 13">
    <name type="scientific">Tegillarca granosa</name>
    <name type="common">Malaysian cockle</name>
    <name type="synonym">Anadara granosa</name>
    <dbReference type="NCBI Taxonomy" id="220873"/>
    <lineage>
        <taxon>Eukaryota</taxon>
        <taxon>Metazoa</taxon>
        <taxon>Spiralia</taxon>
        <taxon>Lophotrochozoa</taxon>
        <taxon>Mollusca</taxon>
        <taxon>Bivalvia</taxon>
        <taxon>Autobranchia</taxon>
        <taxon>Pteriomorphia</taxon>
        <taxon>Arcoida</taxon>
        <taxon>Arcoidea</taxon>
        <taxon>Arcidae</taxon>
        <taxon>Tegillarca</taxon>
    </lineage>
</organism>
<reference evidence="12 13" key="1">
    <citation type="submission" date="2022-12" db="EMBL/GenBank/DDBJ databases">
        <title>Chromosome-level genome of Tegillarca granosa.</title>
        <authorList>
            <person name="Kim J."/>
        </authorList>
    </citation>
    <scope>NUCLEOTIDE SEQUENCE [LARGE SCALE GENOMIC DNA]</scope>
    <source>
        <strain evidence="12">Teg-2019</strain>
        <tissue evidence="12">Adductor muscle</tissue>
    </source>
</reference>
<dbReference type="Pfam" id="PF01243">
    <property type="entry name" value="PNPOx_N"/>
    <property type="match status" value="1"/>
</dbReference>
<dbReference type="Proteomes" id="UP001217089">
    <property type="component" value="Unassembled WGS sequence"/>
</dbReference>
<evidence type="ECO:0000256" key="9">
    <source>
        <dbReference type="ARBA" id="ARBA00023002"/>
    </source>
</evidence>
<evidence type="ECO:0000313" key="13">
    <source>
        <dbReference type="Proteomes" id="UP001217089"/>
    </source>
</evidence>